<dbReference type="GO" id="GO:0102965">
    <property type="term" value="F:alcohol-forming long-chain fatty acyl-CoA reductase activity"/>
    <property type="evidence" value="ECO:0007669"/>
    <property type="project" value="UniProtKB-EC"/>
</dbReference>
<keyword evidence="1" id="KW-0443">Lipid metabolism</keyword>
<organism evidence="3 4">
    <name type="scientific">Vespula squamosa</name>
    <name type="common">Southern yellow jacket</name>
    <name type="synonym">Wasp</name>
    <dbReference type="NCBI Taxonomy" id="30214"/>
    <lineage>
        <taxon>Eukaryota</taxon>
        <taxon>Metazoa</taxon>
        <taxon>Ecdysozoa</taxon>
        <taxon>Arthropoda</taxon>
        <taxon>Hexapoda</taxon>
        <taxon>Insecta</taxon>
        <taxon>Pterygota</taxon>
        <taxon>Neoptera</taxon>
        <taxon>Endopterygota</taxon>
        <taxon>Hymenoptera</taxon>
        <taxon>Apocrita</taxon>
        <taxon>Aculeata</taxon>
        <taxon>Vespoidea</taxon>
        <taxon>Vespidae</taxon>
        <taxon>Vespinae</taxon>
        <taxon>Vespula</taxon>
    </lineage>
</organism>
<dbReference type="EMBL" id="JAUDFV010000009">
    <property type="protein sequence ID" value="KAL2741582.1"/>
    <property type="molecule type" value="Genomic_DNA"/>
</dbReference>
<reference evidence="3 4" key="1">
    <citation type="journal article" date="2024" name="Ann. Entomol. Soc. Am.">
        <title>Genomic analyses of the southern and eastern yellowjacket wasps (Hymenoptera: Vespidae) reveal evolutionary signatures of social life.</title>
        <authorList>
            <person name="Catto M.A."/>
            <person name="Caine P.B."/>
            <person name="Orr S.E."/>
            <person name="Hunt B.G."/>
            <person name="Goodisman M.A.D."/>
        </authorList>
    </citation>
    <scope>NUCLEOTIDE SEQUENCE [LARGE SCALE GENOMIC DNA]</scope>
    <source>
        <strain evidence="3">233</strain>
        <tissue evidence="3">Head and thorax</tissue>
    </source>
</reference>
<keyword evidence="1" id="KW-0521">NADP</keyword>
<dbReference type="Gene3D" id="3.40.50.720">
    <property type="entry name" value="NAD(P)-binding Rossmann-like Domain"/>
    <property type="match status" value="1"/>
</dbReference>
<evidence type="ECO:0000313" key="4">
    <source>
        <dbReference type="Proteomes" id="UP001607302"/>
    </source>
</evidence>
<comment type="function">
    <text evidence="1">Catalyzes the reduction of fatty acyl-CoA to fatty alcohols.</text>
</comment>
<gene>
    <name evidence="3" type="ORF">V1478_000038</name>
</gene>
<feature type="domain" description="Thioester reductase (TE)" evidence="2">
    <location>
        <begin position="93"/>
        <end position="183"/>
    </location>
</feature>
<dbReference type="GO" id="GO:1901568">
    <property type="term" value="P:fatty acid derivative metabolic process"/>
    <property type="evidence" value="ECO:0007669"/>
    <property type="project" value="UniProtKB-ARBA"/>
</dbReference>
<dbReference type="PANTHER" id="PTHR11011">
    <property type="entry name" value="MALE STERILITY PROTEIN 2-RELATED"/>
    <property type="match status" value="1"/>
</dbReference>
<protein>
    <recommendedName>
        <fullName evidence="1">Fatty acyl-CoA reductase</fullName>
        <ecNumber evidence="1">1.2.1.84</ecNumber>
    </recommendedName>
</protein>
<name>A0ABD2C959_VESSQ</name>
<dbReference type="Pfam" id="PF07993">
    <property type="entry name" value="NAD_binding_4"/>
    <property type="match status" value="1"/>
</dbReference>
<sequence>MMEILLERSGQEITIAEGFLREATKTKCALINMQSKKDFDNFTPIQKFYDDQNIFITGCPGIGRKSCFHVIYDKTKVYVREKILIIVPTFQLFFTLRKKQLTFQNRIVAIRGVRSLPNLGISMIDKVTLKHEVSIIFNVAATVRFTEKMKSVTAINVGSLNGWNKFVLKIPKLKVPTLSSVYVLMTIKIENVYGPVGITTNVLMGLMRTHHCDESIKVNLVPGELTINGIIISAWDMATNQRSRKNFPIYNYVSDDNPITYGKLVETILKYGELISSEAGATALK</sequence>
<comment type="catalytic activity">
    <reaction evidence="1">
        <text>a long-chain fatty acyl-CoA + 2 NADPH + 2 H(+) = a long-chain primary fatty alcohol + 2 NADP(+) + CoA</text>
        <dbReference type="Rhea" id="RHEA:52716"/>
        <dbReference type="ChEBI" id="CHEBI:15378"/>
        <dbReference type="ChEBI" id="CHEBI:57287"/>
        <dbReference type="ChEBI" id="CHEBI:57783"/>
        <dbReference type="ChEBI" id="CHEBI:58349"/>
        <dbReference type="ChEBI" id="CHEBI:77396"/>
        <dbReference type="ChEBI" id="CHEBI:83139"/>
        <dbReference type="EC" id="1.2.1.84"/>
    </reaction>
</comment>
<comment type="similarity">
    <text evidence="1">Belongs to the fatty acyl-CoA reductase family.</text>
</comment>
<dbReference type="InterPro" id="IPR026055">
    <property type="entry name" value="FAR"/>
</dbReference>
<keyword evidence="4" id="KW-1185">Reference proteome</keyword>
<dbReference type="Proteomes" id="UP001607302">
    <property type="component" value="Unassembled WGS sequence"/>
</dbReference>
<keyword evidence="1" id="KW-0444">Lipid biosynthesis</keyword>
<dbReference type="AlphaFoldDB" id="A0ABD2C959"/>
<dbReference type="EC" id="1.2.1.84" evidence="1"/>
<keyword evidence="1" id="KW-0560">Oxidoreductase</keyword>
<dbReference type="InterPro" id="IPR013120">
    <property type="entry name" value="FAR_NAD-bd"/>
</dbReference>
<comment type="caution">
    <text evidence="3">The sequence shown here is derived from an EMBL/GenBank/DDBJ whole genome shotgun (WGS) entry which is preliminary data.</text>
</comment>
<evidence type="ECO:0000313" key="3">
    <source>
        <dbReference type="EMBL" id="KAL2741582.1"/>
    </source>
</evidence>
<proteinExistence type="inferred from homology"/>
<accession>A0ABD2C959</accession>
<evidence type="ECO:0000256" key="1">
    <source>
        <dbReference type="RuleBase" id="RU363097"/>
    </source>
</evidence>
<dbReference type="PANTHER" id="PTHR11011:SF60">
    <property type="entry name" value="FATTY ACYL-COA REDUCTASE-RELATED"/>
    <property type="match status" value="1"/>
</dbReference>
<evidence type="ECO:0000259" key="2">
    <source>
        <dbReference type="Pfam" id="PF07993"/>
    </source>
</evidence>